<proteinExistence type="predicted"/>
<dbReference type="SUPFAM" id="SSF52540">
    <property type="entry name" value="P-loop containing nucleoside triphosphate hydrolases"/>
    <property type="match status" value="1"/>
</dbReference>
<dbReference type="Proteomes" id="UP000225108">
    <property type="component" value="Unassembled WGS sequence"/>
</dbReference>
<dbReference type="EMBL" id="PEBD01000010">
    <property type="protein sequence ID" value="PHV65097.1"/>
    <property type="molecule type" value="Genomic_DNA"/>
</dbReference>
<dbReference type="AlphaFoldDB" id="A0A2G3PH00"/>
<name>A0A2G3PH00_WILMA</name>
<sequence length="302" mass="32931">MSVWERLGFRENLYATPPLPGNEEGSRLLVGRDAEVEELQDHWASYDTHASIEGASGVGKTSLVAVAAYRDMVQRERLRKPLIIPMNDIFQLTSDAGSFDQKVYLSLARALLDNEQRLGKAGYPISNLNPLRQWLDSPVNTTRGGTGSAFGFGGGGTYGTASSTSPGFTDGGLIELINSNLRSIFPTRSAGGFVGVLDNMELLSTSKEARRRLEEMRDGVLSIPGVRWVLCGANGIVRTAVGSPRLTGRVADPLRLAPLHRDDVPEVIQRRIGEYSVGLRLIRLLSLTDSYTYTKFSTAISE</sequence>
<evidence type="ECO:0000313" key="2">
    <source>
        <dbReference type="Proteomes" id="UP000225108"/>
    </source>
</evidence>
<comment type="caution">
    <text evidence="1">The sequence shown here is derived from an EMBL/GenBank/DDBJ whole genome shotgun (WGS) entry which is preliminary data.</text>
</comment>
<evidence type="ECO:0008006" key="3">
    <source>
        <dbReference type="Google" id="ProtNLM"/>
    </source>
</evidence>
<dbReference type="InterPro" id="IPR027417">
    <property type="entry name" value="P-loop_NTPase"/>
</dbReference>
<protein>
    <recommendedName>
        <fullName evidence="3">AAA ATPase-like protein</fullName>
    </recommendedName>
</protein>
<gene>
    <name evidence="1" type="ORF">CSW57_14725</name>
</gene>
<dbReference type="RefSeq" id="WP_099383523.1">
    <property type="nucleotide sequence ID" value="NZ_PEBD01000010.1"/>
</dbReference>
<dbReference type="Gene3D" id="3.40.50.300">
    <property type="entry name" value="P-loop containing nucleotide triphosphate hydrolases"/>
    <property type="match status" value="1"/>
</dbReference>
<reference evidence="1 2" key="1">
    <citation type="submission" date="2017-10" db="EMBL/GenBank/DDBJ databases">
        <title>The draft genome sequence of Williamsia sp. BULT 1.1 isolated from the semi-arid grassland soils from South Africa.</title>
        <authorList>
            <person name="Kabwe M.H."/>
            <person name="Govender N."/>
            <person name="Mutseka Lunga P."/>
            <person name="Vikram S."/>
            <person name="Makhalanyane T.P."/>
        </authorList>
    </citation>
    <scope>NUCLEOTIDE SEQUENCE [LARGE SCALE GENOMIC DNA]</scope>
    <source>
        <strain evidence="1 2">BULT 1.1</strain>
    </source>
</reference>
<organism evidence="1 2">
    <name type="scientific">Williamsia marianensis</name>
    <dbReference type="NCBI Taxonomy" id="85044"/>
    <lineage>
        <taxon>Bacteria</taxon>
        <taxon>Bacillati</taxon>
        <taxon>Actinomycetota</taxon>
        <taxon>Actinomycetes</taxon>
        <taxon>Mycobacteriales</taxon>
        <taxon>Nocardiaceae</taxon>
        <taxon>Williamsia</taxon>
    </lineage>
</organism>
<accession>A0A2G3PH00</accession>
<evidence type="ECO:0000313" key="1">
    <source>
        <dbReference type="EMBL" id="PHV65097.1"/>
    </source>
</evidence>